<gene>
    <name evidence="2" type="ORF">AMORRO_LOCUS14801</name>
</gene>
<feature type="region of interest" description="Disordered" evidence="1">
    <location>
        <begin position="68"/>
        <end position="96"/>
    </location>
</feature>
<protein>
    <submittedName>
        <fullName evidence="2">7131_t:CDS:1</fullName>
    </submittedName>
</protein>
<feature type="compositionally biased region" description="Basic and acidic residues" evidence="1">
    <location>
        <begin position="87"/>
        <end position="96"/>
    </location>
</feature>
<dbReference type="EMBL" id="CAJVPV010031242">
    <property type="protein sequence ID" value="CAG8742461.1"/>
    <property type="molecule type" value="Genomic_DNA"/>
</dbReference>
<evidence type="ECO:0000313" key="3">
    <source>
        <dbReference type="Proteomes" id="UP000789342"/>
    </source>
</evidence>
<reference evidence="2" key="1">
    <citation type="submission" date="2021-06" db="EMBL/GenBank/DDBJ databases">
        <authorList>
            <person name="Kallberg Y."/>
            <person name="Tangrot J."/>
            <person name="Rosling A."/>
        </authorList>
    </citation>
    <scope>NUCLEOTIDE SEQUENCE</scope>
    <source>
        <strain evidence="2">CL551</strain>
    </source>
</reference>
<comment type="caution">
    <text evidence="2">The sequence shown here is derived from an EMBL/GenBank/DDBJ whole genome shotgun (WGS) entry which is preliminary data.</text>
</comment>
<sequence>CTGCLTKKPIDFTSLPEEFVLSLISDTSQNKFNRRFSATNCFRLCDFCYLDIDPDRVMHNEEHDGGFSINYKSSPSSSPKSSSLIYNHDEIDAVEI</sequence>
<accession>A0A9N9IPC4</accession>
<name>A0A9N9IPC4_9GLOM</name>
<keyword evidence="3" id="KW-1185">Reference proteome</keyword>
<feature type="compositionally biased region" description="Low complexity" evidence="1">
    <location>
        <begin position="72"/>
        <end position="83"/>
    </location>
</feature>
<evidence type="ECO:0000256" key="1">
    <source>
        <dbReference type="SAM" id="MobiDB-lite"/>
    </source>
</evidence>
<organism evidence="2 3">
    <name type="scientific">Acaulospora morrowiae</name>
    <dbReference type="NCBI Taxonomy" id="94023"/>
    <lineage>
        <taxon>Eukaryota</taxon>
        <taxon>Fungi</taxon>
        <taxon>Fungi incertae sedis</taxon>
        <taxon>Mucoromycota</taxon>
        <taxon>Glomeromycotina</taxon>
        <taxon>Glomeromycetes</taxon>
        <taxon>Diversisporales</taxon>
        <taxon>Acaulosporaceae</taxon>
        <taxon>Acaulospora</taxon>
    </lineage>
</organism>
<dbReference type="AlphaFoldDB" id="A0A9N9IPC4"/>
<proteinExistence type="predicted"/>
<feature type="non-terminal residue" evidence="2">
    <location>
        <position position="1"/>
    </location>
</feature>
<evidence type="ECO:0000313" key="2">
    <source>
        <dbReference type="EMBL" id="CAG8742461.1"/>
    </source>
</evidence>
<dbReference type="Proteomes" id="UP000789342">
    <property type="component" value="Unassembled WGS sequence"/>
</dbReference>